<dbReference type="SUPFAM" id="SSF51735">
    <property type="entry name" value="NAD(P)-binding Rossmann-fold domains"/>
    <property type="match status" value="1"/>
</dbReference>
<reference evidence="3 4" key="1">
    <citation type="journal article" date="2016" name="Int. J. Mol. Sci.">
        <title>Comparative genomics of the extreme acidophile Acidithiobacillus thiooxidans reveals intraspecific divergence and niche adaptation.</title>
        <authorList>
            <person name="Zhang X."/>
            <person name="Feng X."/>
            <person name="Tao J."/>
            <person name="Ma L."/>
            <person name="Xiao Y."/>
            <person name="Liang Y."/>
            <person name="Liu X."/>
            <person name="Yin H."/>
        </authorList>
    </citation>
    <scope>NUCLEOTIDE SEQUENCE [LARGE SCALE GENOMIC DNA]</scope>
    <source>
        <strain evidence="3 4">A02</strain>
    </source>
</reference>
<dbReference type="RefSeq" id="WP_024894392.1">
    <property type="nucleotide sequence ID" value="NZ_LWRZ01000245.1"/>
</dbReference>
<name>A0A1C2I980_ACITH</name>
<dbReference type="InterPro" id="IPR036291">
    <property type="entry name" value="NAD(P)-bd_dom_sf"/>
</dbReference>
<dbReference type="PANTHER" id="PTHR30388:SF6">
    <property type="entry name" value="XANTHINE DEHYDROGENASE SUBUNIT A-RELATED"/>
    <property type="match status" value="1"/>
</dbReference>
<dbReference type="InterPro" id="IPR003777">
    <property type="entry name" value="XdhC_CoxI"/>
</dbReference>
<gene>
    <name evidence="3" type="ORF">A6P07_09555</name>
</gene>
<evidence type="ECO:0000259" key="2">
    <source>
        <dbReference type="Pfam" id="PF13478"/>
    </source>
</evidence>
<dbReference type="Pfam" id="PF13478">
    <property type="entry name" value="XdhC_C"/>
    <property type="match status" value="1"/>
</dbReference>
<dbReference type="EMBL" id="LWSA01000140">
    <property type="protein sequence ID" value="OCX72546.1"/>
    <property type="molecule type" value="Genomic_DNA"/>
</dbReference>
<dbReference type="Gene3D" id="3.40.50.720">
    <property type="entry name" value="NAD(P)-binding Rossmann-like Domain"/>
    <property type="match status" value="1"/>
</dbReference>
<evidence type="ECO:0000313" key="4">
    <source>
        <dbReference type="Proteomes" id="UP000094893"/>
    </source>
</evidence>
<accession>A0A1C2I980</accession>
<dbReference type="AlphaFoldDB" id="A0A1C2I980"/>
<organism evidence="3 4">
    <name type="scientific">Acidithiobacillus thiooxidans</name>
    <name type="common">Thiobacillus thiooxidans</name>
    <dbReference type="NCBI Taxonomy" id="930"/>
    <lineage>
        <taxon>Bacteria</taxon>
        <taxon>Pseudomonadati</taxon>
        <taxon>Pseudomonadota</taxon>
        <taxon>Acidithiobacillia</taxon>
        <taxon>Acidithiobacillales</taxon>
        <taxon>Acidithiobacillaceae</taxon>
        <taxon>Acidithiobacillus</taxon>
    </lineage>
</organism>
<sequence>MSALSALAQKPSRVTCEALVVDVKGSAPTAIGRSLALRGDDALLGTVGGGQMEYSVLNHLRGNDNWPARLEFVLGTKEDQCCGGRVAIALVDVPPFFSDLYDPGAARVYQVDEQGFLHLIAGITRHGQRFGDSSAWNLLENIYHPGFSEDGAYFLLPSVQRQSVWIFGAGHVGRAFAKLAVGLDFQITVFDDRSDWAVPEAFPEEITLKKNCTPESFRELPCSDIVLIMTYSHAQDYALLEHFLNQPLTYLGVIASQSKCARFQHQLIRSGYQIPECLHMPMGLPGMGKKPSEIAVSILAELLQLRQKGAISCQF</sequence>
<dbReference type="PANTHER" id="PTHR30388">
    <property type="entry name" value="ALDEHYDE OXIDOREDUCTASE MOLYBDENUM COFACTOR ASSEMBLY PROTEIN"/>
    <property type="match status" value="1"/>
</dbReference>
<dbReference type="Proteomes" id="UP000094893">
    <property type="component" value="Unassembled WGS sequence"/>
</dbReference>
<dbReference type="eggNOG" id="COG1975">
    <property type="taxonomic scope" value="Bacteria"/>
</dbReference>
<proteinExistence type="predicted"/>
<dbReference type="Pfam" id="PF02625">
    <property type="entry name" value="XdhC_CoxI"/>
    <property type="match status" value="1"/>
</dbReference>
<protein>
    <submittedName>
        <fullName evidence="3">Xanthine dehydrogenase</fullName>
    </submittedName>
</protein>
<dbReference type="InterPro" id="IPR027051">
    <property type="entry name" value="XdhC_Rossmann_dom"/>
</dbReference>
<evidence type="ECO:0000313" key="3">
    <source>
        <dbReference type="EMBL" id="OCX72546.1"/>
    </source>
</evidence>
<feature type="domain" description="XdhC- CoxI" evidence="1">
    <location>
        <begin position="18"/>
        <end position="61"/>
    </location>
</feature>
<dbReference type="InterPro" id="IPR052698">
    <property type="entry name" value="MoCofactor_Util/Proc"/>
</dbReference>
<evidence type="ECO:0000259" key="1">
    <source>
        <dbReference type="Pfam" id="PF02625"/>
    </source>
</evidence>
<comment type="caution">
    <text evidence="3">The sequence shown here is derived from an EMBL/GenBank/DDBJ whole genome shotgun (WGS) entry which is preliminary data.</text>
</comment>
<feature type="domain" description="XdhC Rossmann" evidence="2">
    <location>
        <begin position="164"/>
        <end position="302"/>
    </location>
</feature>